<accession>A0AAN4VYE3</accession>
<feature type="compositionally biased region" description="Basic and acidic residues" evidence="1">
    <location>
        <begin position="60"/>
        <end position="74"/>
    </location>
</feature>
<sequence length="228" mass="27127">MIINSILPEECLLKDIKGDFSDLRHEKYFLEQQKRLGLINSFEKKEKTDELQISTSDAGAVRKENRKSNRKEPVSQEVKISMGDQSYLKKIFNEEGQLLCQEDVQLNDKGNISQIIINDYAAKEETTIICLYNEQGQMQRIEFKNEHGSTFQQAAFKYDKKGRIIEEKGSRHKRKINFDEFHYVTSYKYLNKDKQGNWTRRRLKTEFGFHYQNVVKYTLEERNLTYRQ</sequence>
<keyword evidence="3" id="KW-1185">Reference proteome</keyword>
<reference evidence="2 3" key="1">
    <citation type="submission" date="2021-12" db="EMBL/GenBank/DDBJ databases">
        <title>Genome sequencing of bacteria with rrn-lacking chromosome and rrn-plasmid.</title>
        <authorList>
            <person name="Anda M."/>
            <person name="Iwasaki W."/>
        </authorList>
    </citation>
    <scope>NUCLEOTIDE SEQUENCE [LARGE SCALE GENOMIC DNA]</scope>
    <source>
        <strain evidence="2 3">NBRC 15940</strain>
    </source>
</reference>
<name>A0AAN4VYE3_9BACT</name>
<dbReference type="RefSeq" id="WP_338236819.1">
    <property type="nucleotide sequence ID" value="NZ_BQKE01000001.1"/>
</dbReference>
<dbReference type="EMBL" id="BQKE01000001">
    <property type="protein sequence ID" value="GJM61233.1"/>
    <property type="molecule type" value="Genomic_DNA"/>
</dbReference>
<dbReference type="Proteomes" id="UP001310022">
    <property type="component" value="Unassembled WGS sequence"/>
</dbReference>
<organism evidence="2 3">
    <name type="scientific">Persicobacter diffluens</name>
    <dbReference type="NCBI Taxonomy" id="981"/>
    <lineage>
        <taxon>Bacteria</taxon>
        <taxon>Pseudomonadati</taxon>
        <taxon>Bacteroidota</taxon>
        <taxon>Cytophagia</taxon>
        <taxon>Cytophagales</taxon>
        <taxon>Persicobacteraceae</taxon>
        <taxon>Persicobacter</taxon>
    </lineage>
</organism>
<gene>
    <name evidence="2" type="ORF">PEDI_17850</name>
</gene>
<evidence type="ECO:0000256" key="1">
    <source>
        <dbReference type="SAM" id="MobiDB-lite"/>
    </source>
</evidence>
<evidence type="ECO:0000313" key="2">
    <source>
        <dbReference type="EMBL" id="GJM61233.1"/>
    </source>
</evidence>
<feature type="region of interest" description="Disordered" evidence="1">
    <location>
        <begin position="53"/>
        <end position="76"/>
    </location>
</feature>
<comment type="caution">
    <text evidence="2">The sequence shown here is derived from an EMBL/GenBank/DDBJ whole genome shotgun (WGS) entry which is preliminary data.</text>
</comment>
<protein>
    <submittedName>
        <fullName evidence="2">Uncharacterized protein</fullName>
    </submittedName>
</protein>
<dbReference type="AlphaFoldDB" id="A0AAN4VYE3"/>
<evidence type="ECO:0000313" key="3">
    <source>
        <dbReference type="Proteomes" id="UP001310022"/>
    </source>
</evidence>
<proteinExistence type="predicted"/>